<sequence>MFLPIFVGKVVLLFIIEGDTLMNVKASGGSPTANPQLYRTASISTIAQAEQQDRFLQLGELNELVAFLNSGTKRLEVADILAKNANILVSKAADKIFVGGSAISYLERPQASFLSDANLSYMVDKDLSGDTQDNLFSSLKSAFNSSEGAPPGFKPINIARYGSNRMKKSLRDLDWFLRYLTYAIITGDPNILTVNIRGLRDLIENACSSAAAIVALREMRTIALTIVIEDIEAENLIRQYFNTIISEFEASSLTDKLRKRNSTDLQGLCLPQIYAKAGVSVQRFIMKSSLSIDEKNIVIKACYRQVFERDIAKAYNLSLSDLESQVKNGRISIKEFVRALGKSSLYKKDFFEPFVNSRVLELSFRHFLGRGPSSLKEFQKYFSILSSRGLDGLIDALINSDEYADYFGEETVPYLRGLGEEAQECRNWGPQIDLLNYSAPFRKIPQFITLFSDYNGSLPDQHPYGLSNDPLSIQFGAIFPKNRVNLRKKSAPFGKDTRRILIRRGPGIYSQISSPNLRSKINNTLGLKIFQLNSRNSSITPNNVDSSLDQVIRASYLRVFGRLVYEEELVTLNKAESQLKDKKISVREFIRQLSKSSIFKSLYWQPFYVCKAIEYIHNRLLGRPTYGRQEINKYFDISYKQGYSALIDAIIDSSEYLESFGNNTVPYERYITPLGLAARILKPSLNNASSRYNFANVSSNQFINLGMPVEVRSNYNIKQRICQGVTSKRDQNVIFQYHKDISKLSLEQILRASYRQIFERDISSFSMNLDFIALDEAFLSGEITVRQLIERLGSSNLYAKEFYQPYPNTKVIELGTKHFLGRAPNNQAEIRFYNQILASQGLLSFITILVNSKEYNSLFGSDIVPYRRFPTLPAANFPNTDKLYSSFTKQSKQIVIPSFSN</sequence>
<dbReference type="GO" id="GO:0016829">
    <property type="term" value="F:lyase activity"/>
    <property type="evidence" value="ECO:0007669"/>
    <property type="project" value="UniProtKB-KW"/>
</dbReference>
<evidence type="ECO:0000256" key="11">
    <source>
        <dbReference type="ARBA" id="ARBA00022982"/>
    </source>
</evidence>
<dbReference type="InterPro" id="IPR038719">
    <property type="entry name" value="Phycobilisome_asu/bsu_sf"/>
</dbReference>
<evidence type="ECO:0000256" key="1">
    <source>
        <dbReference type="ARBA" id="ARBA00004185"/>
    </source>
</evidence>
<feature type="domain" description="PBS-linker" evidence="23">
    <location>
        <begin position="264"/>
        <end position="444"/>
    </location>
</feature>
<dbReference type="InterPro" id="IPR009050">
    <property type="entry name" value="Globin-like_sf"/>
</dbReference>
<dbReference type="SUPFAM" id="SSF46458">
    <property type="entry name" value="Globin-like"/>
    <property type="match status" value="1"/>
</dbReference>
<evidence type="ECO:0000256" key="21">
    <source>
        <dbReference type="PROSITE-ProRule" id="PRU00775"/>
    </source>
</evidence>
<keyword evidence="11" id="KW-0249">Electron transport</keyword>
<keyword evidence="6" id="KW-0602">Photosynthesis</keyword>
<evidence type="ECO:0000256" key="4">
    <source>
        <dbReference type="ARBA" id="ARBA00022448"/>
    </source>
</evidence>
<organism evidence="24">
    <name type="scientific">Corallina officinalis</name>
    <name type="common">Coral seaweed</name>
    <dbReference type="NCBI Taxonomy" id="35170"/>
    <lineage>
        <taxon>Eukaryota</taxon>
        <taxon>Rhodophyta</taxon>
        <taxon>Florideophyceae</taxon>
        <taxon>Corallinophycidae</taxon>
        <taxon>Corallinales</taxon>
        <taxon>Corallinaceae</taxon>
        <taxon>Corallinoideae</taxon>
        <taxon>Corallina</taxon>
    </lineage>
</organism>
<accession>A0A6M3WAF5</accession>
<dbReference type="GO" id="GO:0015979">
    <property type="term" value="P:photosynthesis"/>
    <property type="evidence" value="ECO:0007669"/>
    <property type="project" value="UniProtKB-KW"/>
</dbReference>
<dbReference type="PANTHER" id="PTHR34011">
    <property type="entry name" value="PHYCOBILISOME 32.1 KDA LINKER POLYPEPTIDE, PHYCOCYANIN-ASSOCIATED, ROD 2-RELATED"/>
    <property type="match status" value="1"/>
</dbReference>
<evidence type="ECO:0000256" key="18">
    <source>
        <dbReference type="ARBA" id="ARBA00029643"/>
    </source>
</evidence>
<feature type="signal peptide" evidence="22">
    <location>
        <begin position="1"/>
        <end position="18"/>
    </location>
</feature>
<keyword evidence="8 24" id="KW-0934">Plastid</keyword>
<evidence type="ECO:0000256" key="16">
    <source>
        <dbReference type="ARBA" id="ARBA00023307"/>
    </source>
</evidence>
<dbReference type="Gene3D" id="1.10.490.20">
    <property type="entry name" value="Phycocyanins"/>
    <property type="match status" value="2"/>
</dbReference>
<keyword evidence="5 24" id="KW-0150">Chloroplast</keyword>
<dbReference type="GO" id="GO:0009535">
    <property type="term" value="C:chloroplast thylakoid membrane"/>
    <property type="evidence" value="ECO:0007669"/>
    <property type="project" value="UniProtKB-SubCell"/>
</dbReference>
<keyword evidence="14" id="KW-0472">Membrane</keyword>
<dbReference type="PROSITE" id="PS51445">
    <property type="entry name" value="PBS_LINKER"/>
    <property type="match status" value="3"/>
</dbReference>
<protein>
    <recommendedName>
        <fullName evidence="3">Phycobiliprotein ApcE</fullName>
    </recommendedName>
    <alternativeName>
        <fullName evidence="20">Anchor polypeptide</fullName>
    </alternativeName>
    <alternativeName>
        <fullName evidence="19">PBS-anchor protein</fullName>
    </alternativeName>
    <alternativeName>
        <fullName evidence="18">Phycobilisome linker polypeptide</fullName>
    </alternativeName>
</protein>
<keyword evidence="9" id="KW-0677">Repeat</keyword>
<evidence type="ECO:0000313" key="24">
    <source>
        <dbReference type="EMBL" id="QJF58626.1"/>
    </source>
</evidence>
<dbReference type="Pfam" id="PF00502">
    <property type="entry name" value="Phycobilisome"/>
    <property type="match status" value="2"/>
</dbReference>
<dbReference type="Pfam" id="PF00427">
    <property type="entry name" value="PBS_linker_poly"/>
    <property type="match status" value="3"/>
</dbReference>
<dbReference type="GO" id="GO:0030089">
    <property type="term" value="C:phycobilisome"/>
    <property type="evidence" value="ECO:0007669"/>
    <property type="project" value="UniProtKB-UniRule"/>
</dbReference>
<evidence type="ECO:0000256" key="15">
    <source>
        <dbReference type="ARBA" id="ARBA00023239"/>
    </source>
</evidence>
<dbReference type="InterPro" id="IPR012128">
    <property type="entry name" value="Phycobilisome_asu/bsu"/>
</dbReference>
<evidence type="ECO:0000256" key="17">
    <source>
        <dbReference type="ARBA" id="ARBA00025203"/>
    </source>
</evidence>
<proteinExistence type="inferred from homology"/>
<keyword evidence="7" id="KW-0042">Antenna complex</keyword>
<evidence type="ECO:0000256" key="6">
    <source>
        <dbReference type="ARBA" id="ARBA00022531"/>
    </source>
</evidence>
<evidence type="ECO:0000256" key="10">
    <source>
        <dbReference type="ARBA" id="ARBA00022738"/>
    </source>
</evidence>
<geneLocation type="chloroplast" evidence="24"/>
<keyword evidence="12" id="KW-0157">Chromophore</keyword>
<reference evidence="24" key="1">
    <citation type="submission" date="2020-03" db="EMBL/GenBank/DDBJ databases">
        <title>Mitochondrial and Plastid genome variability of Corallina officinalis (Corallinales, Rhodophyta).</title>
        <authorList>
            <person name="Yesson C."/>
            <person name="Bian X."/>
            <person name="Williamson C."/>
            <person name="Briscoe A.G."/>
            <person name="Brodie J."/>
        </authorList>
    </citation>
    <scope>NUCLEOTIDE SEQUENCE</scope>
</reference>
<evidence type="ECO:0000256" key="5">
    <source>
        <dbReference type="ARBA" id="ARBA00022528"/>
    </source>
</evidence>
<feature type="chain" id="PRO_5026705281" description="Phycobiliprotein ApcE" evidence="22">
    <location>
        <begin position="19"/>
        <end position="901"/>
    </location>
</feature>
<evidence type="ECO:0000256" key="13">
    <source>
        <dbReference type="ARBA" id="ARBA00023078"/>
    </source>
</evidence>
<comment type="function">
    <text evidence="17">This protein is postulated to act both as terminal energy acceptor and as a linker polypeptide that stabilizes the phycobilisome architecture. May have intrinsic bilin lyase activity.</text>
</comment>
<gene>
    <name evidence="24" type="primary">apcE</name>
</gene>
<evidence type="ECO:0000256" key="9">
    <source>
        <dbReference type="ARBA" id="ARBA00022737"/>
    </source>
</evidence>
<keyword evidence="15" id="KW-0456">Lyase</keyword>
<comment type="subcellular location">
    <subcellularLocation>
        <location evidence="1">Plastid</location>
        <location evidence="1">Chloroplast thylakoid membrane</location>
        <topology evidence="1">Peripheral membrane protein</topology>
        <orientation evidence="1">Stromal side</orientation>
    </subcellularLocation>
</comment>
<keyword evidence="16" id="KW-0089">Bile pigment</keyword>
<evidence type="ECO:0000256" key="22">
    <source>
        <dbReference type="SAM" id="SignalP"/>
    </source>
</evidence>
<evidence type="ECO:0000256" key="3">
    <source>
        <dbReference type="ARBA" id="ARBA00018674"/>
    </source>
</evidence>
<keyword evidence="22" id="KW-0732">Signal</keyword>
<comment type="similarity">
    <text evidence="2">Belongs to the phycobiliprotein family.</text>
</comment>
<dbReference type="EMBL" id="MT211886">
    <property type="protein sequence ID" value="QJF58626.1"/>
    <property type="molecule type" value="Genomic_DNA"/>
</dbReference>
<name>A0A6M3WAF5_COROI</name>
<evidence type="ECO:0000256" key="20">
    <source>
        <dbReference type="ARBA" id="ARBA00033322"/>
    </source>
</evidence>
<dbReference type="AlphaFoldDB" id="A0A6M3WAF5"/>
<feature type="domain" description="PBS-linker" evidence="23">
    <location>
        <begin position="715"/>
        <end position="892"/>
    </location>
</feature>
<keyword evidence="10 21" id="KW-0605">Phycobilisome</keyword>
<feature type="domain" description="PBS-linker" evidence="23">
    <location>
        <begin position="516"/>
        <end position="700"/>
    </location>
</feature>
<evidence type="ECO:0000256" key="19">
    <source>
        <dbReference type="ARBA" id="ARBA00031629"/>
    </source>
</evidence>
<evidence type="ECO:0000256" key="14">
    <source>
        <dbReference type="ARBA" id="ARBA00023136"/>
    </source>
</evidence>
<dbReference type="Gene3D" id="1.10.3130.20">
    <property type="entry name" value="Phycobilisome linker domain"/>
    <property type="match status" value="3"/>
</dbReference>
<comment type="similarity">
    <text evidence="21">Belongs to the phycobilisome linker protein family.</text>
</comment>
<evidence type="ECO:0000259" key="23">
    <source>
        <dbReference type="PROSITE" id="PS51445"/>
    </source>
</evidence>
<evidence type="ECO:0000256" key="12">
    <source>
        <dbReference type="ARBA" id="ARBA00022991"/>
    </source>
</evidence>
<evidence type="ECO:0000256" key="7">
    <source>
        <dbReference type="ARBA" id="ARBA00022549"/>
    </source>
</evidence>
<dbReference type="PANTHER" id="PTHR34011:SF6">
    <property type="entry name" value="PHYCOBILIPROTEIN APCE"/>
    <property type="match status" value="1"/>
</dbReference>
<dbReference type="InterPro" id="IPR038255">
    <property type="entry name" value="PBS_linker_sf"/>
</dbReference>
<keyword evidence="13" id="KW-0793">Thylakoid</keyword>
<dbReference type="InterPro" id="IPR001297">
    <property type="entry name" value="PBS_linker_dom"/>
</dbReference>
<keyword evidence="4" id="KW-0813">Transport</keyword>
<evidence type="ECO:0000256" key="8">
    <source>
        <dbReference type="ARBA" id="ARBA00022640"/>
    </source>
</evidence>
<evidence type="ECO:0000256" key="2">
    <source>
        <dbReference type="ARBA" id="ARBA00008182"/>
    </source>
</evidence>